<dbReference type="InterPro" id="IPR036709">
    <property type="entry name" value="Autotransporte_beta_dom_sf"/>
</dbReference>
<sequence>MKNIAASFLVLLFVFQSYAQEKRVYLNFFTGVASFKTDITPVMGDGFKSTDLYSLAPSGIGVGVEVLKNTFINAHFGTHRLYNDYLRASNDNGGYATWNTPATARNFGLKLKYQFNLPKSFKITPFVGYSVSYISQPAVGYSPYRQRGGSTSSGSINGVPIATVRDSIFSSTEFISNTFSGLSAGGELAYEFKNKLSLYLSYSLFYSTKYYAVQYGEYHSTAYPTQKAYTSFGKSGYFYQIGIRYLMANF</sequence>
<dbReference type="InterPro" id="IPR027385">
    <property type="entry name" value="Beta-barrel_OMP"/>
</dbReference>
<evidence type="ECO:0000313" key="3">
    <source>
        <dbReference type="EMBL" id="PZE16574.1"/>
    </source>
</evidence>
<evidence type="ECO:0000259" key="2">
    <source>
        <dbReference type="Pfam" id="PF13505"/>
    </source>
</evidence>
<dbReference type="Gene3D" id="2.40.128.130">
    <property type="entry name" value="Autotransporter beta-domain"/>
    <property type="match status" value="1"/>
</dbReference>
<comment type="caution">
    <text evidence="3">The sequence shown here is derived from an EMBL/GenBank/DDBJ whole genome shotgun (WGS) entry which is preliminary data.</text>
</comment>
<dbReference type="Pfam" id="PF13505">
    <property type="entry name" value="OMP_b-brl"/>
    <property type="match status" value="1"/>
</dbReference>
<organism evidence="3 4">
    <name type="scientific">Putridiphycobacter roseus</name>
    <dbReference type="NCBI Taxonomy" id="2219161"/>
    <lineage>
        <taxon>Bacteria</taxon>
        <taxon>Pseudomonadati</taxon>
        <taxon>Bacteroidota</taxon>
        <taxon>Flavobacteriia</taxon>
        <taxon>Flavobacteriales</taxon>
        <taxon>Crocinitomicaceae</taxon>
        <taxon>Putridiphycobacter</taxon>
    </lineage>
</organism>
<dbReference type="RefSeq" id="WP_111063590.1">
    <property type="nucleotide sequence ID" value="NZ_JBHUCU010000017.1"/>
</dbReference>
<name>A0A2W1MYV2_9FLAO</name>
<reference evidence="3 4" key="1">
    <citation type="submission" date="2018-06" db="EMBL/GenBank/DDBJ databases">
        <title>The draft genome sequence of Crocinitomix sp. SM1701.</title>
        <authorList>
            <person name="Zhang X."/>
        </authorList>
    </citation>
    <scope>NUCLEOTIDE SEQUENCE [LARGE SCALE GENOMIC DNA]</scope>
    <source>
        <strain evidence="3 4">SM1701</strain>
    </source>
</reference>
<dbReference type="SUPFAM" id="SSF103515">
    <property type="entry name" value="Autotransporter"/>
    <property type="match status" value="1"/>
</dbReference>
<protein>
    <recommendedName>
        <fullName evidence="2">Outer membrane protein beta-barrel domain-containing protein</fullName>
    </recommendedName>
</protein>
<gene>
    <name evidence="3" type="ORF">DNU06_12020</name>
</gene>
<keyword evidence="4" id="KW-1185">Reference proteome</keyword>
<evidence type="ECO:0000313" key="4">
    <source>
        <dbReference type="Proteomes" id="UP000249248"/>
    </source>
</evidence>
<proteinExistence type="predicted"/>
<dbReference type="EMBL" id="QKSB01000007">
    <property type="protein sequence ID" value="PZE16574.1"/>
    <property type="molecule type" value="Genomic_DNA"/>
</dbReference>
<feature type="domain" description="Outer membrane protein beta-barrel" evidence="2">
    <location>
        <begin position="9"/>
        <end position="209"/>
    </location>
</feature>
<keyword evidence="1" id="KW-0732">Signal</keyword>
<accession>A0A2W1MYV2</accession>
<dbReference type="AlphaFoldDB" id="A0A2W1MYV2"/>
<dbReference type="Proteomes" id="UP000249248">
    <property type="component" value="Unassembled WGS sequence"/>
</dbReference>
<dbReference type="OrthoDB" id="9770211at2"/>
<evidence type="ECO:0000256" key="1">
    <source>
        <dbReference type="ARBA" id="ARBA00022729"/>
    </source>
</evidence>